<reference evidence="2" key="1">
    <citation type="submission" date="2016-06" db="EMBL/GenBank/DDBJ databases">
        <title>Draft Genome sequence of the fungus Inonotus baumii.</title>
        <authorList>
            <person name="Zhu H."/>
            <person name="Lin W."/>
        </authorList>
    </citation>
    <scope>NUCLEOTIDE SEQUENCE</scope>
    <source>
        <strain evidence="2">821</strain>
    </source>
</reference>
<feature type="region of interest" description="Disordered" evidence="1">
    <location>
        <begin position="1"/>
        <end position="41"/>
    </location>
</feature>
<evidence type="ECO:0000313" key="3">
    <source>
        <dbReference type="Proteomes" id="UP000757232"/>
    </source>
</evidence>
<comment type="caution">
    <text evidence="2">The sequence shown here is derived from an EMBL/GenBank/DDBJ whole genome shotgun (WGS) entry which is preliminary data.</text>
</comment>
<dbReference type="AlphaFoldDB" id="A0A9Q5I2T0"/>
<keyword evidence="3" id="KW-1185">Reference proteome</keyword>
<evidence type="ECO:0000256" key="1">
    <source>
        <dbReference type="SAM" id="MobiDB-lite"/>
    </source>
</evidence>
<protein>
    <submittedName>
        <fullName evidence="2">Uncharacterized protein</fullName>
    </submittedName>
</protein>
<accession>A0A9Q5I2T0</accession>
<name>A0A9Q5I2T0_SANBA</name>
<organism evidence="2 3">
    <name type="scientific">Sanghuangporus baumii</name>
    <name type="common">Phellinus baumii</name>
    <dbReference type="NCBI Taxonomy" id="108892"/>
    <lineage>
        <taxon>Eukaryota</taxon>
        <taxon>Fungi</taxon>
        <taxon>Dikarya</taxon>
        <taxon>Basidiomycota</taxon>
        <taxon>Agaricomycotina</taxon>
        <taxon>Agaricomycetes</taxon>
        <taxon>Hymenochaetales</taxon>
        <taxon>Hymenochaetaceae</taxon>
        <taxon>Sanghuangporus</taxon>
    </lineage>
</organism>
<sequence>MKQHFPRNAVRPGPESPTGPDHSNGSKLAQAPRCSSTTPTGERALVIHLQLDPLRRHDPDTAEQQMLKPIAMFAQRRDVEASGEPRNITSHACQSYIHVGSAATNDSFNRIVTAAAIRSANNEHGGFARARTRVPCPLTASEDLGTRRITGSSHRGVQYQIKNASIPHPSFEQQQSDYYSTESRTEYRIVSSVLLPVLFYIATMLD</sequence>
<proteinExistence type="predicted"/>
<gene>
    <name evidence="2" type="ORF">A7U60_g2161</name>
</gene>
<dbReference type="Proteomes" id="UP000757232">
    <property type="component" value="Unassembled WGS sequence"/>
</dbReference>
<feature type="compositionally biased region" description="Polar residues" evidence="1">
    <location>
        <begin position="21"/>
        <end position="40"/>
    </location>
</feature>
<dbReference type="EMBL" id="LNZH02000123">
    <property type="protein sequence ID" value="OCB90643.1"/>
    <property type="molecule type" value="Genomic_DNA"/>
</dbReference>
<evidence type="ECO:0000313" key="2">
    <source>
        <dbReference type="EMBL" id="OCB90643.1"/>
    </source>
</evidence>